<dbReference type="SUPFAM" id="SSF53901">
    <property type="entry name" value="Thiolase-like"/>
    <property type="match status" value="2"/>
</dbReference>
<dbReference type="InterPro" id="IPR014031">
    <property type="entry name" value="Ketoacyl_synth_C"/>
</dbReference>
<keyword evidence="2 3" id="KW-0808">Transferase</keyword>
<sequence length="427" mass="46168">MRRAVITGFGIISPIGNGKEAFFRGLMEGKSGIDMITLFDASTFPVRIAGEVKDFDTEHIRQCYPETRHIIDRKVLLGLAAVEEAIADAGLTREIMQISNAGINFGVCLEVLDVKGMARILQTSKGEWHGFYSAYLKQEENLQTPLDTVNRLIINRYGITGPDFVNCSACAASTQTIGHSLALIRRGEVNMMVCGGYDSMIHPLGVGGFALLGALSANNELRGKACRPFDALRDGAVLGEGAAMLVLEELQHAQRRNAKIYCEVAGFGSSLDAYKVTDPDQEGEGATLAMKMALRSAHISPAAIDYINAHGTSTPKNDEVETHAIKHVFDERAYKIPVSSTKSMTGHLIAAAGAVECGACLLAFQKHIIPPTINYEHPDYYCDLDYVPNTARSWNGKYILKNSFGFGGQNACLVLGTGDWGIGNGEV</sequence>
<dbReference type="SMART" id="SM00825">
    <property type="entry name" value="PKS_KS"/>
    <property type="match status" value="1"/>
</dbReference>
<protein>
    <recommendedName>
        <fullName evidence="4">Ketosynthase family 3 (KS3) domain-containing protein</fullName>
    </recommendedName>
</protein>
<dbReference type="Proteomes" id="UP000178943">
    <property type="component" value="Unassembled WGS sequence"/>
</dbReference>
<evidence type="ECO:0000313" key="5">
    <source>
        <dbReference type="EMBL" id="OGF59434.1"/>
    </source>
</evidence>
<dbReference type="AlphaFoldDB" id="A0A1F5V7N8"/>
<organism evidence="5 6">
    <name type="scientific">Candidatus Fischerbacteria bacterium RBG_13_37_8</name>
    <dbReference type="NCBI Taxonomy" id="1817863"/>
    <lineage>
        <taxon>Bacteria</taxon>
        <taxon>Candidatus Fischeribacteriota</taxon>
    </lineage>
</organism>
<accession>A0A1F5V7N8</accession>
<dbReference type="InterPro" id="IPR020841">
    <property type="entry name" value="PKS_Beta-ketoAc_synthase_dom"/>
</dbReference>
<dbReference type="Pfam" id="PF00109">
    <property type="entry name" value="ketoacyl-synt"/>
    <property type="match status" value="1"/>
</dbReference>
<evidence type="ECO:0000259" key="4">
    <source>
        <dbReference type="PROSITE" id="PS52004"/>
    </source>
</evidence>
<evidence type="ECO:0000256" key="2">
    <source>
        <dbReference type="ARBA" id="ARBA00022679"/>
    </source>
</evidence>
<dbReference type="PANTHER" id="PTHR11712">
    <property type="entry name" value="POLYKETIDE SYNTHASE-RELATED"/>
    <property type="match status" value="1"/>
</dbReference>
<dbReference type="Gene3D" id="3.40.47.10">
    <property type="match status" value="1"/>
</dbReference>
<comment type="similarity">
    <text evidence="1 3">Belongs to the thiolase-like superfamily. Beta-ketoacyl-ACP synthases family.</text>
</comment>
<dbReference type="PROSITE" id="PS52004">
    <property type="entry name" value="KS3_2"/>
    <property type="match status" value="1"/>
</dbReference>
<dbReference type="GO" id="GO:0006633">
    <property type="term" value="P:fatty acid biosynthetic process"/>
    <property type="evidence" value="ECO:0007669"/>
    <property type="project" value="TreeGrafter"/>
</dbReference>
<dbReference type="PANTHER" id="PTHR11712:SF336">
    <property type="entry name" value="3-OXOACYL-[ACYL-CARRIER-PROTEIN] SYNTHASE, MITOCHONDRIAL"/>
    <property type="match status" value="1"/>
</dbReference>
<evidence type="ECO:0000256" key="1">
    <source>
        <dbReference type="ARBA" id="ARBA00008467"/>
    </source>
</evidence>
<dbReference type="NCBIfam" id="NF005589">
    <property type="entry name" value="PRK07314.1"/>
    <property type="match status" value="1"/>
</dbReference>
<dbReference type="InterPro" id="IPR014030">
    <property type="entry name" value="Ketoacyl_synth_N"/>
</dbReference>
<dbReference type="CDD" id="cd00834">
    <property type="entry name" value="KAS_I_II"/>
    <property type="match status" value="1"/>
</dbReference>
<dbReference type="InterPro" id="IPR016039">
    <property type="entry name" value="Thiolase-like"/>
</dbReference>
<reference evidence="5 6" key="1">
    <citation type="journal article" date="2016" name="Nat. Commun.">
        <title>Thousands of microbial genomes shed light on interconnected biogeochemical processes in an aquifer system.</title>
        <authorList>
            <person name="Anantharaman K."/>
            <person name="Brown C.T."/>
            <person name="Hug L.A."/>
            <person name="Sharon I."/>
            <person name="Castelle C.J."/>
            <person name="Probst A.J."/>
            <person name="Thomas B.C."/>
            <person name="Singh A."/>
            <person name="Wilkins M.J."/>
            <person name="Karaoz U."/>
            <person name="Brodie E.L."/>
            <person name="Williams K.H."/>
            <person name="Hubbard S.S."/>
            <person name="Banfield J.F."/>
        </authorList>
    </citation>
    <scope>NUCLEOTIDE SEQUENCE [LARGE SCALE GENOMIC DNA]</scope>
</reference>
<feature type="domain" description="Ketosynthase family 3 (KS3)" evidence="4">
    <location>
        <begin position="1"/>
        <end position="417"/>
    </location>
</feature>
<proteinExistence type="inferred from homology"/>
<dbReference type="InterPro" id="IPR000794">
    <property type="entry name" value="Beta-ketoacyl_synthase"/>
</dbReference>
<name>A0A1F5V7N8_9BACT</name>
<dbReference type="STRING" id="1817863.A2Y62_05955"/>
<evidence type="ECO:0000313" key="6">
    <source>
        <dbReference type="Proteomes" id="UP000178943"/>
    </source>
</evidence>
<gene>
    <name evidence="5" type="ORF">A2Y62_05955</name>
</gene>
<comment type="caution">
    <text evidence="5">The sequence shown here is derived from an EMBL/GenBank/DDBJ whole genome shotgun (WGS) entry which is preliminary data.</text>
</comment>
<dbReference type="Pfam" id="PF02801">
    <property type="entry name" value="Ketoacyl-synt_C"/>
    <property type="match status" value="1"/>
</dbReference>
<dbReference type="GO" id="GO:0005829">
    <property type="term" value="C:cytosol"/>
    <property type="evidence" value="ECO:0007669"/>
    <property type="project" value="TreeGrafter"/>
</dbReference>
<dbReference type="GO" id="GO:0004315">
    <property type="term" value="F:3-oxoacyl-[acyl-carrier-protein] synthase activity"/>
    <property type="evidence" value="ECO:0007669"/>
    <property type="project" value="TreeGrafter"/>
</dbReference>
<dbReference type="EMBL" id="MFGW01000214">
    <property type="protein sequence ID" value="OGF59434.1"/>
    <property type="molecule type" value="Genomic_DNA"/>
</dbReference>
<evidence type="ECO:0000256" key="3">
    <source>
        <dbReference type="RuleBase" id="RU003694"/>
    </source>
</evidence>